<keyword evidence="3" id="KW-1185">Reference proteome</keyword>
<sequence>MAECRRAHCPPPPPPYIPTGLLHPNFSDLGKVPRDLLTKGFSPGHVLSFSCLGPKKSLLTSTATIRTDSTVGVTTASVMEGCRKHELSFSTLNNQITGISSFTDLAINGLTATVEASAPGGRKDSKITLQYVNENANISAKVSGTQPHPEVELSLGLGTSCLSAGGSALFDARTQRIMSARAGIGYQNESLSAAVIFDPLTDRYVDAYFSRVISPELQIGAILSHQIDQGFVSAKVGGSYHWDKQSTVKWRIDSHGMAAGLLQYTPNTRITFGLLTDINLKDLGAKPQIGLSMSLKA</sequence>
<dbReference type="PANTHER" id="PTHR11743:SF73">
    <property type="entry name" value="PHEROPHORIN DOMAIN-CONTAINING PROTEIN"/>
    <property type="match status" value="1"/>
</dbReference>
<dbReference type="InterPro" id="IPR027246">
    <property type="entry name" value="Porin_Euk/Tom40"/>
</dbReference>
<evidence type="ECO:0000313" key="3">
    <source>
        <dbReference type="Proteomes" id="UP001497512"/>
    </source>
</evidence>
<dbReference type="InterPro" id="IPR001925">
    <property type="entry name" value="Porin_Euk"/>
</dbReference>
<name>A0ABP0UY99_9BRYO</name>
<dbReference type="Proteomes" id="UP001497512">
    <property type="component" value="Chromosome 7"/>
</dbReference>
<dbReference type="CDD" id="cd07306">
    <property type="entry name" value="Porin3_VDAC"/>
    <property type="match status" value="1"/>
</dbReference>
<proteinExistence type="inferred from homology"/>
<organism evidence="2 3">
    <name type="scientific">Sphagnum troendelagicum</name>
    <dbReference type="NCBI Taxonomy" id="128251"/>
    <lineage>
        <taxon>Eukaryota</taxon>
        <taxon>Viridiplantae</taxon>
        <taxon>Streptophyta</taxon>
        <taxon>Embryophyta</taxon>
        <taxon>Bryophyta</taxon>
        <taxon>Sphagnophytina</taxon>
        <taxon>Sphagnopsida</taxon>
        <taxon>Sphagnales</taxon>
        <taxon>Sphagnaceae</taxon>
        <taxon>Sphagnum</taxon>
    </lineage>
</organism>
<accession>A0ABP0UY99</accession>
<gene>
    <name evidence="2" type="ORF">CSSPTR1EN2_LOCUS21243</name>
</gene>
<comment type="similarity">
    <text evidence="1">Belongs to the eukaryotic mitochondrial porin (TC 1.B.8.1) family.</text>
</comment>
<dbReference type="EMBL" id="OZ019899">
    <property type="protein sequence ID" value="CAK9232409.1"/>
    <property type="molecule type" value="Genomic_DNA"/>
</dbReference>
<dbReference type="Gene3D" id="2.40.160.10">
    <property type="entry name" value="Porin"/>
    <property type="match status" value="1"/>
</dbReference>
<dbReference type="InterPro" id="IPR023614">
    <property type="entry name" value="Porin_dom_sf"/>
</dbReference>
<protein>
    <submittedName>
        <fullName evidence="2">Uncharacterized protein</fullName>
    </submittedName>
</protein>
<evidence type="ECO:0000256" key="1">
    <source>
        <dbReference type="ARBA" id="ARBA00009624"/>
    </source>
</evidence>
<evidence type="ECO:0000313" key="2">
    <source>
        <dbReference type="EMBL" id="CAK9232409.1"/>
    </source>
</evidence>
<dbReference type="PANTHER" id="PTHR11743">
    <property type="entry name" value="VOLTAGE-DEPENDENT ANION-SELECTIVE CHANNEL"/>
    <property type="match status" value="1"/>
</dbReference>
<reference evidence="2" key="1">
    <citation type="submission" date="2024-02" db="EMBL/GenBank/DDBJ databases">
        <authorList>
            <consortium name="ELIXIR-Norway"/>
            <consortium name="Elixir Norway"/>
        </authorList>
    </citation>
    <scope>NUCLEOTIDE SEQUENCE</scope>
</reference>
<dbReference type="Pfam" id="PF01459">
    <property type="entry name" value="Porin_3"/>
    <property type="match status" value="1"/>
</dbReference>